<evidence type="ECO:0000256" key="2">
    <source>
        <dbReference type="ARBA" id="ARBA00023157"/>
    </source>
</evidence>
<keyword evidence="2" id="KW-1015">Disulfide bond</keyword>
<dbReference type="Pfam" id="PF00954">
    <property type="entry name" value="S_locus_glycop"/>
    <property type="match status" value="1"/>
</dbReference>
<dbReference type="EMBL" id="JANJYJ010000007">
    <property type="protein sequence ID" value="KAK3199382.1"/>
    <property type="molecule type" value="Genomic_DNA"/>
</dbReference>
<dbReference type="SUPFAM" id="SSF51110">
    <property type="entry name" value="alpha-D-mannose-specific plant lectins"/>
    <property type="match status" value="1"/>
</dbReference>
<dbReference type="PANTHER" id="PTHR32444">
    <property type="entry name" value="BULB-TYPE LECTIN DOMAIN-CONTAINING PROTEIN"/>
    <property type="match status" value="1"/>
</dbReference>
<dbReference type="Pfam" id="PF01453">
    <property type="entry name" value="B_lectin"/>
    <property type="match status" value="1"/>
</dbReference>
<dbReference type="Proteomes" id="UP001281410">
    <property type="component" value="Unassembled WGS sequence"/>
</dbReference>
<feature type="domain" description="S-locus glycoprotein" evidence="4">
    <location>
        <begin position="3"/>
        <end position="42"/>
    </location>
</feature>
<sequence length="197" mass="22212">MYAYVPRDYCDNDGIGLCGAYGNCIITDSPICQCLKGFKPKSAENSEWSQEFRCYINKNWWNSAANSTKEAKSSVVLQLLNSGNLVLRDEQSGGLGRYLCQSFDYPLETLLPEMKNGWDLKTSLERRLSSWKSLDDPSPGDFIWGVQRQGNPEIVMWKGSNMFFSSGLWNGLGFSGALTLMPNPVIELNFVYNEDEL</sequence>
<dbReference type="InterPro" id="IPR000858">
    <property type="entry name" value="S_locus_glycoprot_dom"/>
</dbReference>
<keyword evidence="3" id="KW-0325">Glycoprotein</keyword>
<name>A0AAE0A319_9ROSI</name>
<organism evidence="6 7">
    <name type="scientific">Dipteronia sinensis</name>
    <dbReference type="NCBI Taxonomy" id="43782"/>
    <lineage>
        <taxon>Eukaryota</taxon>
        <taxon>Viridiplantae</taxon>
        <taxon>Streptophyta</taxon>
        <taxon>Embryophyta</taxon>
        <taxon>Tracheophyta</taxon>
        <taxon>Spermatophyta</taxon>
        <taxon>Magnoliopsida</taxon>
        <taxon>eudicotyledons</taxon>
        <taxon>Gunneridae</taxon>
        <taxon>Pentapetalae</taxon>
        <taxon>rosids</taxon>
        <taxon>malvids</taxon>
        <taxon>Sapindales</taxon>
        <taxon>Sapindaceae</taxon>
        <taxon>Hippocastanoideae</taxon>
        <taxon>Acereae</taxon>
        <taxon>Dipteronia</taxon>
    </lineage>
</organism>
<evidence type="ECO:0000256" key="1">
    <source>
        <dbReference type="ARBA" id="ARBA00022729"/>
    </source>
</evidence>
<dbReference type="PANTHER" id="PTHR32444:SF249">
    <property type="entry name" value="CURCULIN-LIKE (MANNOSE-BINDING) LECTIN FAMILY PROTEIN"/>
    <property type="match status" value="1"/>
</dbReference>
<reference evidence="6" key="1">
    <citation type="journal article" date="2023" name="Plant J.">
        <title>Genome sequences and population genomics provide insights into the demographic history, inbreeding, and mutation load of two 'living fossil' tree species of Dipteronia.</title>
        <authorList>
            <person name="Feng Y."/>
            <person name="Comes H.P."/>
            <person name="Chen J."/>
            <person name="Zhu S."/>
            <person name="Lu R."/>
            <person name="Zhang X."/>
            <person name="Li P."/>
            <person name="Qiu J."/>
            <person name="Olsen K.M."/>
            <person name="Qiu Y."/>
        </authorList>
    </citation>
    <scope>NUCLEOTIDE SEQUENCE</scope>
    <source>
        <strain evidence="6">NBL</strain>
    </source>
</reference>
<keyword evidence="7" id="KW-1185">Reference proteome</keyword>
<dbReference type="GO" id="GO:0048544">
    <property type="term" value="P:recognition of pollen"/>
    <property type="evidence" value="ECO:0007669"/>
    <property type="project" value="InterPro"/>
</dbReference>
<comment type="caution">
    <text evidence="6">The sequence shown here is derived from an EMBL/GenBank/DDBJ whole genome shotgun (WGS) entry which is preliminary data.</text>
</comment>
<proteinExistence type="predicted"/>
<evidence type="ECO:0000256" key="3">
    <source>
        <dbReference type="ARBA" id="ARBA00023180"/>
    </source>
</evidence>
<evidence type="ECO:0000259" key="5">
    <source>
        <dbReference type="Pfam" id="PF01453"/>
    </source>
</evidence>
<dbReference type="InterPro" id="IPR001480">
    <property type="entry name" value="Bulb-type_lectin_dom"/>
</dbReference>
<evidence type="ECO:0000259" key="4">
    <source>
        <dbReference type="Pfam" id="PF00954"/>
    </source>
</evidence>
<dbReference type="AlphaFoldDB" id="A0AAE0A319"/>
<keyword evidence="1" id="KW-0732">Signal</keyword>
<feature type="domain" description="Bulb-type lectin" evidence="5">
    <location>
        <begin position="57"/>
        <end position="132"/>
    </location>
</feature>
<evidence type="ECO:0000313" key="7">
    <source>
        <dbReference type="Proteomes" id="UP001281410"/>
    </source>
</evidence>
<protein>
    <submittedName>
        <fullName evidence="6">Uncharacterized protein</fullName>
    </submittedName>
</protein>
<accession>A0AAE0A319</accession>
<gene>
    <name evidence="6" type="ORF">Dsin_022797</name>
</gene>
<evidence type="ECO:0000313" key="6">
    <source>
        <dbReference type="EMBL" id="KAK3199382.1"/>
    </source>
</evidence>
<dbReference type="InterPro" id="IPR036426">
    <property type="entry name" value="Bulb-type_lectin_dom_sf"/>
</dbReference>